<dbReference type="InterPro" id="IPR036412">
    <property type="entry name" value="HAD-like_sf"/>
</dbReference>
<keyword evidence="4" id="KW-0460">Magnesium</keyword>
<dbReference type="KEGG" id="lpy:FIV34_10470"/>
<comment type="catalytic activity">
    <reaction evidence="4">
        <text>5-methylsulfanyl-2,3-dioxopentyl phosphate + H2O = 1,2-dihydroxy-5-(methylsulfanyl)pent-1-en-3-one + phosphate</text>
        <dbReference type="Rhea" id="RHEA:21700"/>
        <dbReference type="ChEBI" id="CHEBI:15377"/>
        <dbReference type="ChEBI" id="CHEBI:43474"/>
        <dbReference type="ChEBI" id="CHEBI:49252"/>
        <dbReference type="ChEBI" id="CHEBI:58828"/>
        <dbReference type="EC" id="3.1.3.77"/>
    </reaction>
</comment>
<dbReference type="InterPro" id="IPR023214">
    <property type="entry name" value="HAD_sf"/>
</dbReference>
<dbReference type="Proteomes" id="UP000316093">
    <property type="component" value="Chromosome"/>
</dbReference>
<evidence type="ECO:0000313" key="6">
    <source>
        <dbReference type="Proteomes" id="UP000316093"/>
    </source>
</evidence>
<dbReference type="InterPro" id="IPR006439">
    <property type="entry name" value="HAD-SF_hydro_IA"/>
</dbReference>
<dbReference type="SFLD" id="SFLDG01129">
    <property type="entry name" value="C1.5:_HAD__Beta-PGM__Phosphata"/>
    <property type="match status" value="1"/>
</dbReference>
<sequence>MSDIRAVLTDIEGTTSSIDFVKDVLFPYARQHLPAYVETHTDEPEVQHWLHEAAKEAGIVEATRGEIINLLIRWIDEDRKSTALKALQGMIWREGYESGAYVSHMYPEVAGRLKAWHEQGLKLYVYSSGSVPAQKLLFGFSENGDLTPLFSGYFDTQTGHKREVQSYRLIAEAIGLAPAQVLFLSDIREELDAAREAGMHTTHLVRPPLPMTDAGHPAVADFDAIQP</sequence>
<accession>A0A4Y5Z5Q0</accession>
<comment type="function">
    <text evidence="4">Bifunctional enzyme that catalyzes the enolization of 2,3-diketo-5-methylthiopentyl-1-phosphate (DK-MTP-1-P) into the intermediate 2-hydroxy-3-keto-5-methylthiopentenyl-1-phosphate (HK-MTPenyl-1-P), which is then dephosphorylated to form the acireductone 1,2-dihydroxy-3-keto-5-methylthiopentene (DHK-MTPene).</text>
</comment>
<dbReference type="SUPFAM" id="SSF56784">
    <property type="entry name" value="HAD-like"/>
    <property type="match status" value="1"/>
</dbReference>
<dbReference type="Gene3D" id="1.10.720.60">
    <property type="match status" value="1"/>
</dbReference>
<evidence type="ECO:0000256" key="3">
    <source>
        <dbReference type="ARBA" id="ARBA00023167"/>
    </source>
</evidence>
<evidence type="ECO:0000256" key="2">
    <source>
        <dbReference type="ARBA" id="ARBA00022801"/>
    </source>
</evidence>
<evidence type="ECO:0000313" key="5">
    <source>
        <dbReference type="EMBL" id="QDE39598.1"/>
    </source>
</evidence>
<dbReference type="GO" id="GO:0019509">
    <property type="term" value="P:L-methionine salvage from methylthioadenosine"/>
    <property type="evidence" value="ECO:0007669"/>
    <property type="project" value="UniProtKB-UniRule"/>
</dbReference>
<keyword evidence="2 4" id="KW-0378">Hydrolase</keyword>
<organism evidence="5 6">
    <name type="scientific">Luteibacter pinisoli</name>
    <dbReference type="NCBI Taxonomy" id="2589080"/>
    <lineage>
        <taxon>Bacteria</taxon>
        <taxon>Pseudomonadati</taxon>
        <taxon>Pseudomonadota</taxon>
        <taxon>Gammaproteobacteria</taxon>
        <taxon>Lysobacterales</taxon>
        <taxon>Rhodanobacteraceae</taxon>
        <taxon>Luteibacter</taxon>
    </lineage>
</organism>
<dbReference type="RefSeq" id="WP_139982464.1">
    <property type="nucleotide sequence ID" value="NZ_CP041046.1"/>
</dbReference>
<dbReference type="GO" id="GO:0043874">
    <property type="term" value="F:acireductone synthase activity"/>
    <property type="evidence" value="ECO:0007669"/>
    <property type="project" value="UniProtKB-EC"/>
</dbReference>
<name>A0A4Y5Z5Q0_9GAMM</name>
<dbReference type="NCBIfam" id="TIGR01691">
    <property type="entry name" value="enolase-ppase"/>
    <property type="match status" value="1"/>
</dbReference>
<dbReference type="SFLD" id="SFLDS00003">
    <property type="entry name" value="Haloacid_Dehalogenase"/>
    <property type="match status" value="1"/>
</dbReference>
<dbReference type="Pfam" id="PF00702">
    <property type="entry name" value="Hydrolase"/>
    <property type="match status" value="1"/>
</dbReference>
<dbReference type="AlphaFoldDB" id="A0A4Y5Z5Q0"/>
<comment type="pathway">
    <text evidence="4">Amino-acid biosynthesis; L-methionine biosynthesis via salvage pathway; L-methionine from S-methyl-5-thio-alpha-D-ribose 1-phosphate: step 4/6.</text>
</comment>
<dbReference type="Gene3D" id="3.40.50.1000">
    <property type="entry name" value="HAD superfamily/HAD-like"/>
    <property type="match status" value="1"/>
</dbReference>
<reference evidence="5 6" key="1">
    <citation type="submission" date="2019-06" db="EMBL/GenBank/DDBJ databases">
        <title>A complete genome sequence for Luteibacter pinisoli MAH-14.</title>
        <authorList>
            <person name="Baltrus D.A."/>
        </authorList>
    </citation>
    <scope>NUCLEOTIDE SEQUENCE [LARGE SCALE GENOMIC DNA]</scope>
    <source>
        <strain evidence="5 6">MAH-14</strain>
    </source>
</reference>
<dbReference type="GO" id="GO:0043716">
    <property type="term" value="F:2-hydroxy-3-keto-5-methylthiopentenyl-1-phosphate phosphatase activity"/>
    <property type="evidence" value="ECO:0007669"/>
    <property type="project" value="UniProtKB-UniRule"/>
</dbReference>
<protein>
    <recommendedName>
        <fullName evidence="4">Enolase-phosphatase E1</fullName>
        <ecNumber evidence="4">3.1.3.77</ecNumber>
    </recommendedName>
    <alternativeName>
        <fullName evidence="4">2,3-diketo-5-methylthio-1-phosphopentane phosphatase</fullName>
    </alternativeName>
</protein>
<keyword evidence="1 4" id="KW-0028">Amino-acid biosynthesis</keyword>
<comment type="subunit">
    <text evidence="4">Monomer.</text>
</comment>
<dbReference type="PRINTS" id="PR00413">
    <property type="entry name" value="HADHALOGNASE"/>
</dbReference>
<keyword evidence="4" id="KW-0479">Metal-binding</keyword>
<dbReference type="UniPathway" id="UPA00904">
    <property type="reaction ID" value="UER00876"/>
</dbReference>
<proteinExistence type="inferred from homology"/>
<dbReference type="NCBIfam" id="TIGR01549">
    <property type="entry name" value="HAD-SF-IA-v1"/>
    <property type="match status" value="1"/>
</dbReference>
<evidence type="ECO:0000256" key="1">
    <source>
        <dbReference type="ARBA" id="ARBA00022605"/>
    </source>
</evidence>
<dbReference type="PANTHER" id="PTHR20371:SF1">
    <property type="entry name" value="ENOLASE-PHOSPHATASE E1"/>
    <property type="match status" value="1"/>
</dbReference>
<dbReference type="OrthoDB" id="9797416at2"/>
<dbReference type="HAMAP" id="MF_01681">
    <property type="entry name" value="Salvage_MtnC"/>
    <property type="match status" value="1"/>
</dbReference>
<dbReference type="SFLD" id="SFLDF00044">
    <property type="entry name" value="enolase-phosphatase"/>
    <property type="match status" value="1"/>
</dbReference>
<evidence type="ECO:0000256" key="4">
    <source>
        <dbReference type="HAMAP-Rule" id="MF_01681"/>
    </source>
</evidence>
<dbReference type="GO" id="GO:0043715">
    <property type="term" value="F:2,3-diketo-5-methylthiopentyl-1-phosphate enolase activity"/>
    <property type="evidence" value="ECO:0007669"/>
    <property type="project" value="UniProtKB-UniRule"/>
</dbReference>
<dbReference type="SFLD" id="SFLDG01133">
    <property type="entry name" value="C1.5.4:_Enolase-phosphatase_Li"/>
    <property type="match status" value="1"/>
</dbReference>
<dbReference type="EMBL" id="CP041046">
    <property type="protein sequence ID" value="QDE39598.1"/>
    <property type="molecule type" value="Genomic_DNA"/>
</dbReference>
<keyword evidence="3 4" id="KW-0486">Methionine biosynthesis</keyword>
<comment type="pathway">
    <text evidence="4">Amino-acid biosynthesis; L-methionine biosynthesis via salvage pathway; L-methionine from S-methyl-5-thio-alpha-D-ribose 1-phosphate: step 3/6.</text>
</comment>
<dbReference type="GO" id="GO:0000287">
    <property type="term" value="F:magnesium ion binding"/>
    <property type="evidence" value="ECO:0007669"/>
    <property type="project" value="UniProtKB-UniRule"/>
</dbReference>
<comment type="similarity">
    <text evidence="4">Belongs to the HAD-like hydrolase superfamily. MasA/MtnC family.</text>
</comment>
<comment type="cofactor">
    <cofactor evidence="4">
        <name>Mg(2+)</name>
        <dbReference type="ChEBI" id="CHEBI:18420"/>
    </cofactor>
    <text evidence="4">Binds 1 Mg(2+) ion per subunit.</text>
</comment>
<dbReference type="CDD" id="cd01629">
    <property type="entry name" value="HAD_EP"/>
    <property type="match status" value="1"/>
</dbReference>
<gene>
    <name evidence="4 5" type="primary">mtnC</name>
    <name evidence="5" type="ORF">FIV34_10470</name>
</gene>
<dbReference type="EC" id="3.1.3.77" evidence="4"/>
<keyword evidence="6" id="KW-1185">Reference proteome</keyword>
<dbReference type="InterPro" id="IPR023943">
    <property type="entry name" value="Enolase-ppase_E1"/>
</dbReference>
<dbReference type="PANTHER" id="PTHR20371">
    <property type="entry name" value="ENOLASE-PHOSPHATASE E1"/>
    <property type="match status" value="1"/>
</dbReference>